<reference evidence="7" key="3">
    <citation type="submission" date="2025-09" db="UniProtKB">
        <authorList>
            <consortium name="Ensembl"/>
        </authorList>
    </citation>
    <scope>IDENTIFICATION</scope>
</reference>
<proteinExistence type="predicted"/>
<dbReference type="PROSITE" id="PS50145">
    <property type="entry name" value="ZF_TRAF"/>
    <property type="match status" value="1"/>
</dbReference>
<keyword evidence="8" id="KW-1185">Reference proteome</keyword>
<sequence length="264" mass="29921">MEKEATRTCEQCHKEVAEVNFTLHETHCSRFLCICPDCDEAIPREQMNQHKEEQHTQVKCSKCNLKMERRHLTDHEADECVERLQACQFCELQLPWKQLDQHSLVCGSRTELCKDCNHYVKLRDQPDHGSTCSATGNGSTPPQTSSTPANMTAPTGVNYSRFMASFPAEDTDKRELDNPVPGWYYDESESEDKEKKDALSQQVNTVQLSNAYKATSPPYAALAQASADGGDPYQISSCPHCHLALPLLTLRWHEAKCQIYILLR</sequence>
<dbReference type="CTD" id="54739"/>
<keyword evidence="3 4" id="KW-0862">Zinc</keyword>
<feature type="region of interest" description="Disordered" evidence="5">
    <location>
        <begin position="127"/>
        <end position="153"/>
    </location>
</feature>
<dbReference type="FunCoup" id="A0A665V3X8">
    <property type="interactions" value="11"/>
</dbReference>
<dbReference type="OrthoDB" id="193703at2759"/>
<evidence type="ECO:0000256" key="2">
    <source>
        <dbReference type="ARBA" id="ARBA00022771"/>
    </source>
</evidence>
<evidence type="ECO:0000313" key="7">
    <source>
        <dbReference type="Ensembl" id="ENSENLP00000026007.1"/>
    </source>
</evidence>
<dbReference type="GO" id="GO:0005739">
    <property type="term" value="C:mitochondrion"/>
    <property type="evidence" value="ECO:0007669"/>
    <property type="project" value="TreeGrafter"/>
</dbReference>
<dbReference type="AlphaFoldDB" id="A0A665V3X8"/>
<keyword evidence="2 4" id="KW-0863">Zinc-finger</keyword>
<protein>
    <recommendedName>
        <fullName evidence="6">TRAF-type domain-containing protein</fullName>
    </recommendedName>
</protein>
<evidence type="ECO:0000313" key="8">
    <source>
        <dbReference type="Proteomes" id="UP000472264"/>
    </source>
</evidence>
<evidence type="ECO:0000256" key="3">
    <source>
        <dbReference type="ARBA" id="ARBA00022833"/>
    </source>
</evidence>
<dbReference type="InterPro" id="IPR051986">
    <property type="entry name" value="Innate_Immune_Apopt_Reg"/>
</dbReference>
<dbReference type="Pfam" id="PF21366">
    <property type="entry name" value="TRAFD1-XIAF1_ZnF"/>
    <property type="match status" value="1"/>
</dbReference>
<organism evidence="7 8">
    <name type="scientific">Echeneis naucrates</name>
    <name type="common">Live sharksucker</name>
    <dbReference type="NCBI Taxonomy" id="173247"/>
    <lineage>
        <taxon>Eukaryota</taxon>
        <taxon>Metazoa</taxon>
        <taxon>Chordata</taxon>
        <taxon>Craniata</taxon>
        <taxon>Vertebrata</taxon>
        <taxon>Euteleostomi</taxon>
        <taxon>Actinopterygii</taxon>
        <taxon>Neopterygii</taxon>
        <taxon>Teleostei</taxon>
        <taxon>Neoteleostei</taxon>
        <taxon>Acanthomorphata</taxon>
        <taxon>Carangaria</taxon>
        <taxon>Carangiformes</taxon>
        <taxon>Echeneidae</taxon>
        <taxon>Echeneis</taxon>
    </lineage>
</organism>
<feature type="region of interest" description="Disordered" evidence="5">
    <location>
        <begin position="170"/>
        <end position="196"/>
    </location>
</feature>
<evidence type="ECO:0000256" key="5">
    <source>
        <dbReference type="SAM" id="MobiDB-lite"/>
    </source>
</evidence>
<reference evidence="7" key="1">
    <citation type="submission" date="2021-04" db="EMBL/GenBank/DDBJ databases">
        <authorList>
            <consortium name="Wellcome Sanger Institute Data Sharing"/>
        </authorList>
    </citation>
    <scope>NUCLEOTIDE SEQUENCE [LARGE SCALE GENOMIC DNA]</scope>
</reference>
<dbReference type="Ensembl" id="ENSENLT00000026825.1">
    <property type="protein sequence ID" value="ENSENLP00000026007.1"/>
    <property type="gene ID" value="ENSENLG00000011724.1"/>
</dbReference>
<dbReference type="InParanoid" id="A0A665V3X8"/>
<feature type="domain" description="TRAF-type" evidence="6">
    <location>
        <begin position="24"/>
        <end position="99"/>
    </location>
</feature>
<dbReference type="InterPro" id="IPR013083">
    <property type="entry name" value="Znf_RING/FYVE/PHD"/>
</dbReference>
<dbReference type="GeneID" id="115052955"/>
<gene>
    <name evidence="7" type="primary">xaf1</name>
</gene>
<dbReference type="Gene3D" id="3.30.40.10">
    <property type="entry name" value="Zinc/RING finger domain, C3HC4 (zinc finger)"/>
    <property type="match status" value="2"/>
</dbReference>
<accession>A0A665V3X8</accession>
<evidence type="ECO:0000256" key="4">
    <source>
        <dbReference type="PROSITE-ProRule" id="PRU00207"/>
    </source>
</evidence>
<dbReference type="PANTHER" id="PTHR16295">
    <property type="entry name" value="TRAF-TYPE ZINC FINGER PROTEIN-RELATED"/>
    <property type="match status" value="1"/>
</dbReference>
<dbReference type="InterPro" id="IPR049439">
    <property type="entry name" value="TRAFD1-XIAF1_Znf"/>
</dbReference>
<dbReference type="OMA" id="MDHEADE"/>
<dbReference type="GO" id="GO:0008270">
    <property type="term" value="F:zinc ion binding"/>
    <property type="evidence" value="ECO:0007669"/>
    <property type="project" value="UniProtKB-KW"/>
</dbReference>
<feature type="compositionally biased region" description="Polar residues" evidence="5">
    <location>
        <begin position="128"/>
        <end position="153"/>
    </location>
</feature>
<dbReference type="PANTHER" id="PTHR16295:SF17">
    <property type="entry name" value="XIAP-ASSOCIATED FACTOR 1"/>
    <property type="match status" value="1"/>
</dbReference>
<reference evidence="7" key="2">
    <citation type="submission" date="2025-08" db="UniProtKB">
        <authorList>
            <consortium name="Ensembl"/>
        </authorList>
    </citation>
    <scope>IDENTIFICATION</scope>
</reference>
<evidence type="ECO:0000256" key="1">
    <source>
        <dbReference type="ARBA" id="ARBA00022723"/>
    </source>
</evidence>
<dbReference type="RefSeq" id="XP_029373314.1">
    <property type="nucleotide sequence ID" value="XM_029517454.1"/>
</dbReference>
<dbReference type="InterPro" id="IPR001293">
    <property type="entry name" value="Znf_TRAF"/>
</dbReference>
<name>A0A665V3X8_ECHNA</name>
<feature type="zinc finger region" description="TRAF-type" evidence="4">
    <location>
        <begin position="24"/>
        <end position="99"/>
    </location>
</feature>
<keyword evidence="1 4" id="KW-0479">Metal-binding</keyword>
<evidence type="ECO:0000259" key="6">
    <source>
        <dbReference type="PROSITE" id="PS50145"/>
    </source>
</evidence>
<dbReference type="Proteomes" id="UP000472264">
    <property type="component" value="Chromosome 13"/>
</dbReference>